<protein>
    <submittedName>
        <fullName evidence="4">GNAT family N-acetyltransferase</fullName>
    </submittedName>
</protein>
<evidence type="ECO:0000256" key="2">
    <source>
        <dbReference type="ARBA" id="ARBA00023315"/>
    </source>
</evidence>
<reference evidence="4 5" key="1">
    <citation type="submission" date="2024-01" db="EMBL/GenBank/DDBJ databases">
        <title>Uliginosibacterium soil sp. nov.</title>
        <authorList>
            <person name="Lv Y."/>
        </authorList>
    </citation>
    <scope>NUCLEOTIDE SEQUENCE [LARGE SCALE GENOMIC DNA]</scope>
    <source>
        <strain evidence="4 5">H3</strain>
    </source>
</reference>
<comment type="caution">
    <text evidence="4">The sequence shown here is derived from an EMBL/GenBank/DDBJ whole genome shotgun (WGS) entry which is preliminary data.</text>
</comment>
<dbReference type="Gene3D" id="3.40.630.30">
    <property type="match status" value="1"/>
</dbReference>
<keyword evidence="5" id="KW-1185">Reference proteome</keyword>
<dbReference type="Proteomes" id="UP001331561">
    <property type="component" value="Unassembled WGS sequence"/>
</dbReference>
<evidence type="ECO:0000256" key="1">
    <source>
        <dbReference type="ARBA" id="ARBA00022679"/>
    </source>
</evidence>
<dbReference type="InterPro" id="IPR050832">
    <property type="entry name" value="Bact_Acetyltransf"/>
</dbReference>
<gene>
    <name evidence="4" type="ORF">VVD49_03265</name>
</gene>
<dbReference type="PANTHER" id="PTHR43877:SF2">
    <property type="entry name" value="AMINOALKYLPHOSPHONATE N-ACETYLTRANSFERASE-RELATED"/>
    <property type="match status" value="1"/>
</dbReference>
<proteinExistence type="predicted"/>
<dbReference type="RefSeq" id="WP_327597695.1">
    <property type="nucleotide sequence ID" value="NZ_JAYXHS010000001.1"/>
</dbReference>
<dbReference type="PANTHER" id="PTHR43877">
    <property type="entry name" value="AMINOALKYLPHOSPHONATE N-ACETYLTRANSFERASE-RELATED-RELATED"/>
    <property type="match status" value="1"/>
</dbReference>
<dbReference type="Pfam" id="PF13508">
    <property type="entry name" value="Acetyltransf_7"/>
    <property type="match status" value="1"/>
</dbReference>
<evidence type="ECO:0000313" key="4">
    <source>
        <dbReference type="EMBL" id="MEC5384725.1"/>
    </source>
</evidence>
<dbReference type="PROSITE" id="PS51186">
    <property type="entry name" value="GNAT"/>
    <property type="match status" value="1"/>
</dbReference>
<evidence type="ECO:0000313" key="5">
    <source>
        <dbReference type="Proteomes" id="UP001331561"/>
    </source>
</evidence>
<dbReference type="InterPro" id="IPR000182">
    <property type="entry name" value="GNAT_dom"/>
</dbReference>
<name>A0ABU6K0I2_9RHOO</name>
<accession>A0ABU6K0I2</accession>
<keyword evidence="1" id="KW-0808">Transferase</keyword>
<feature type="domain" description="N-acetyltransferase" evidence="3">
    <location>
        <begin position="6"/>
        <end position="152"/>
    </location>
</feature>
<dbReference type="CDD" id="cd04301">
    <property type="entry name" value="NAT_SF"/>
    <property type="match status" value="1"/>
</dbReference>
<organism evidence="4 5">
    <name type="scientific">Uliginosibacterium silvisoli</name>
    <dbReference type="NCBI Taxonomy" id="3114758"/>
    <lineage>
        <taxon>Bacteria</taxon>
        <taxon>Pseudomonadati</taxon>
        <taxon>Pseudomonadota</taxon>
        <taxon>Betaproteobacteria</taxon>
        <taxon>Rhodocyclales</taxon>
        <taxon>Zoogloeaceae</taxon>
        <taxon>Uliginosibacterium</taxon>
    </lineage>
</organism>
<keyword evidence="2" id="KW-0012">Acyltransferase</keyword>
<dbReference type="SUPFAM" id="SSF55729">
    <property type="entry name" value="Acyl-CoA N-acyltransferases (Nat)"/>
    <property type="match status" value="1"/>
</dbReference>
<dbReference type="EMBL" id="JAYXHS010000001">
    <property type="protein sequence ID" value="MEC5384725.1"/>
    <property type="molecule type" value="Genomic_DNA"/>
</dbReference>
<sequence length="152" mass="17221">MRNPALSFSAASVEDAEALVALRIEAMRESLERIGRFDPVRARERFLNGFEPSLTRHIVLGGERVGFVVVKSLDDHLLLDHLYVLPAFQGRGIGALVLRQVCAEAATKRLPIRVGALHESASNRFYLRHGFVKVAEEEFDIYYLRDWQLPFA</sequence>
<evidence type="ECO:0000259" key="3">
    <source>
        <dbReference type="PROSITE" id="PS51186"/>
    </source>
</evidence>
<dbReference type="InterPro" id="IPR016181">
    <property type="entry name" value="Acyl_CoA_acyltransferase"/>
</dbReference>